<dbReference type="Proteomes" id="UP000775213">
    <property type="component" value="Unassembled WGS sequence"/>
</dbReference>
<keyword evidence="2" id="KW-0804">Transcription</keyword>
<keyword evidence="6" id="KW-1185">Reference proteome</keyword>
<gene>
    <name evidence="5" type="ORF">IEQ34_013215</name>
</gene>
<proteinExistence type="inferred from homology"/>
<sequence>MNNPMSNEANDDFKYKDFFSVDEFLAQEESLATNPNFGEPQLFNEQNYFDELPNSSYLSHEADSQGNSDDFSDLVLDYIGQMLMEEDMDDKFDMLESNPALEATEKPFYEIIGEKYPPSPDRPPIYSSPSSESSEGHRSHNFHSSGITGVNGIADNNQDPAYAESTEFPHSQISSYQTSISSDYSVASFLEGDPDDFSDLLFKNLPASQFEKGVEEAMKFLPSEVKLVVDAGDIGFESPHELKEDLASIEGRAEDASGRRQKGRHDINFDLEEQRSSKQSAISYEEPTVSSEMFDMVLLCSNEKFPEVITTIRETIQNEAASKNSSEITEVKEPGKGRKSRSKKKQPKKEVVDLQTLLMQCAQTVAAGDHQRAYDLLRQIRQHSNPHGDAWQRLAHYFADGLEARLAGTGSVIYNALVSKRKTASDVLKAYQIYLAASPLKMVSYHFSNQTIINAIGKATRVHILDFGIYFGFQWPPFMKMLSALPGGPPKLRITGIDVPQPGFRPEERIEETGRRLHHYAERFHIPFAYQVLASKLDEVKVEDLHLEEEEVLIVNCVFRINTLGDETMNVDCPRDKFLNNIRKLNPALFVNVATNGTLGAPFFVTRFREALYHFSSLFDMLEVTMPREHEQRMLVERDLYGKNAINIISCEGADRLERPETYKQTQVRCLRAGFEQLPISSEITKMVKSRVRVHYHKDFSVDEDGKWLLLGWRGRIFICLSAWKPSYYLSS</sequence>
<evidence type="ECO:0000313" key="5">
    <source>
        <dbReference type="EMBL" id="KAH0457900.1"/>
    </source>
</evidence>
<feature type="region of interest" description="Disordered" evidence="4">
    <location>
        <begin position="112"/>
        <end position="170"/>
    </location>
</feature>
<protein>
    <recommendedName>
        <fullName evidence="7">Scarecrow-like protein 9</fullName>
    </recommendedName>
</protein>
<dbReference type="EMBL" id="JAGFBR010000012">
    <property type="protein sequence ID" value="KAH0457900.1"/>
    <property type="molecule type" value="Genomic_DNA"/>
</dbReference>
<feature type="compositionally biased region" description="Basic residues" evidence="4">
    <location>
        <begin position="337"/>
        <end position="347"/>
    </location>
</feature>
<organism evidence="5 6">
    <name type="scientific">Dendrobium chrysotoxum</name>
    <name type="common">Orchid</name>
    <dbReference type="NCBI Taxonomy" id="161865"/>
    <lineage>
        <taxon>Eukaryota</taxon>
        <taxon>Viridiplantae</taxon>
        <taxon>Streptophyta</taxon>
        <taxon>Embryophyta</taxon>
        <taxon>Tracheophyta</taxon>
        <taxon>Spermatophyta</taxon>
        <taxon>Magnoliopsida</taxon>
        <taxon>Liliopsida</taxon>
        <taxon>Asparagales</taxon>
        <taxon>Orchidaceae</taxon>
        <taxon>Epidendroideae</taxon>
        <taxon>Malaxideae</taxon>
        <taxon>Dendrobiinae</taxon>
        <taxon>Dendrobium</taxon>
    </lineage>
</organism>
<evidence type="ECO:0000256" key="2">
    <source>
        <dbReference type="ARBA" id="ARBA00023163"/>
    </source>
</evidence>
<comment type="caution">
    <text evidence="5">The sequence shown here is derived from an EMBL/GenBank/DDBJ whole genome shotgun (WGS) entry which is preliminary data.</text>
</comment>
<dbReference type="InterPro" id="IPR005202">
    <property type="entry name" value="TF_GRAS"/>
</dbReference>
<feature type="region of interest" description="SAW" evidence="3">
    <location>
        <begin position="650"/>
        <end position="725"/>
    </location>
</feature>
<evidence type="ECO:0000256" key="3">
    <source>
        <dbReference type="PROSITE-ProRule" id="PRU01191"/>
    </source>
</evidence>
<evidence type="ECO:0000313" key="6">
    <source>
        <dbReference type="Proteomes" id="UP000775213"/>
    </source>
</evidence>
<feature type="compositionally biased region" description="Polar residues" evidence="4">
    <location>
        <begin position="319"/>
        <end position="328"/>
    </location>
</feature>
<comment type="similarity">
    <text evidence="3">Belongs to the GRAS family.</text>
</comment>
<evidence type="ECO:0000256" key="4">
    <source>
        <dbReference type="SAM" id="MobiDB-lite"/>
    </source>
</evidence>
<feature type="compositionally biased region" description="Polar residues" evidence="4">
    <location>
        <begin position="142"/>
        <end position="159"/>
    </location>
</feature>
<evidence type="ECO:0000256" key="1">
    <source>
        <dbReference type="ARBA" id="ARBA00023015"/>
    </source>
</evidence>
<accession>A0AAV7GNU8</accession>
<dbReference type="Pfam" id="PF03514">
    <property type="entry name" value="GRAS"/>
    <property type="match status" value="1"/>
</dbReference>
<comment type="caution">
    <text evidence="3">Lacks conserved residue(s) required for the propagation of feature annotation.</text>
</comment>
<feature type="region of interest" description="Leucine repeat I (LRI)" evidence="3">
    <location>
        <begin position="352"/>
        <end position="412"/>
    </location>
</feature>
<feature type="region of interest" description="VHIID" evidence="3">
    <location>
        <begin position="431"/>
        <end position="496"/>
    </location>
</feature>
<reference evidence="5 6" key="1">
    <citation type="journal article" date="2021" name="Hortic Res">
        <title>Chromosome-scale assembly of the Dendrobium chrysotoxum genome enhances the understanding of orchid evolution.</title>
        <authorList>
            <person name="Zhang Y."/>
            <person name="Zhang G.Q."/>
            <person name="Zhang D."/>
            <person name="Liu X.D."/>
            <person name="Xu X.Y."/>
            <person name="Sun W.H."/>
            <person name="Yu X."/>
            <person name="Zhu X."/>
            <person name="Wang Z.W."/>
            <person name="Zhao X."/>
            <person name="Zhong W.Y."/>
            <person name="Chen H."/>
            <person name="Yin W.L."/>
            <person name="Huang T."/>
            <person name="Niu S.C."/>
            <person name="Liu Z.J."/>
        </authorList>
    </citation>
    <scope>NUCLEOTIDE SEQUENCE [LARGE SCALE GENOMIC DNA]</scope>
    <source>
        <strain evidence="5">Lindl</strain>
    </source>
</reference>
<dbReference type="PROSITE" id="PS50985">
    <property type="entry name" value="GRAS"/>
    <property type="match status" value="1"/>
</dbReference>
<evidence type="ECO:0008006" key="7">
    <source>
        <dbReference type="Google" id="ProtNLM"/>
    </source>
</evidence>
<feature type="short sequence motif" description="VHIID" evidence="3">
    <location>
        <begin position="462"/>
        <end position="466"/>
    </location>
</feature>
<dbReference type="AlphaFoldDB" id="A0AAV7GNU8"/>
<keyword evidence="1" id="KW-0805">Transcription regulation</keyword>
<feature type="region of interest" description="Disordered" evidence="4">
    <location>
        <begin position="319"/>
        <end position="349"/>
    </location>
</feature>
<name>A0AAV7GNU8_DENCH</name>
<feature type="region of interest" description="Leucine repeat II (LRII)" evidence="3">
    <location>
        <begin position="512"/>
        <end position="544"/>
    </location>
</feature>
<dbReference type="PANTHER" id="PTHR31636">
    <property type="entry name" value="OSJNBA0084A10.13 PROTEIN-RELATED"/>
    <property type="match status" value="1"/>
</dbReference>